<dbReference type="InterPro" id="IPR018764">
    <property type="entry name" value="RskA_C"/>
</dbReference>
<organism evidence="3 4">
    <name type="scientific">Alteriqipengyuania halimionae</name>
    <dbReference type="NCBI Taxonomy" id="1926630"/>
    <lineage>
        <taxon>Bacteria</taxon>
        <taxon>Pseudomonadati</taxon>
        <taxon>Pseudomonadota</taxon>
        <taxon>Alphaproteobacteria</taxon>
        <taxon>Sphingomonadales</taxon>
        <taxon>Erythrobacteraceae</taxon>
        <taxon>Alteriqipengyuania</taxon>
    </lineage>
</organism>
<comment type="caution">
    <text evidence="3">The sequence shown here is derived from an EMBL/GenBank/DDBJ whole genome shotgun (WGS) entry which is preliminary data.</text>
</comment>
<evidence type="ECO:0000259" key="2">
    <source>
        <dbReference type="Pfam" id="PF10099"/>
    </source>
</evidence>
<dbReference type="EMBL" id="WTYR01000001">
    <property type="protein sequence ID" value="MXP08863.1"/>
    <property type="molecule type" value="Genomic_DNA"/>
</dbReference>
<gene>
    <name evidence="3" type="ORF">GRI68_01550</name>
</gene>
<feature type="transmembrane region" description="Helical" evidence="1">
    <location>
        <begin position="94"/>
        <end position="115"/>
    </location>
</feature>
<keyword evidence="1" id="KW-0812">Transmembrane</keyword>
<dbReference type="RefSeq" id="WP_160615381.1">
    <property type="nucleotide sequence ID" value="NZ_WTYR01000001.1"/>
</dbReference>
<name>A0A6I4U1S0_9SPHN</name>
<evidence type="ECO:0000313" key="4">
    <source>
        <dbReference type="Proteomes" id="UP000429229"/>
    </source>
</evidence>
<dbReference type="AlphaFoldDB" id="A0A6I4U1S0"/>
<keyword evidence="1" id="KW-0472">Membrane</keyword>
<accession>A0A6I4U1S0</accession>
<dbReference type="OrthoDB" id="9816387at2"/>
<sequence>MADDPMILAGEYALRVLEGNELAEAQRRVLADREFAEMVDWWHSWLANMAEDILPVEPSARLWPAIELRLAGRDRSARDPVELSVERDRRGPSAWSMVLAGTGVAALIGAFFLAMPGTPEAPATPAPTAAAQAQQLIAQLTSEDGAIRLAGRIDPASERLVIHTDGFQPSDRQVPVLWVVPDGGAPVSLGAIPASGDFDRRLNAQEQALLVEGALLAVTMEDRGATTYAAPTTPTLVAGALDAV</sequence>
<keyword evidence="4" id="KW-1185">Reference proteome</keyword>
<dbReference type="Pfam" id="PF10099">
    <property type="entry name" value="RskA_C"/>
    <property type="match status" value="1"/>
</dbReference>
<reference evidence="3 4" key="1">
    <citation type="submission" date="2019-12" db="EMBL/GenBank/DDBJ databases">
        <title>Genomic-based taxomic classification of the family Erythrobacteraceae.</title>
        <authorList>
            <person name="Xu L."/>
        </authorList>
    </citation>
    <scope>NUCLEOTIDE SEQUENCE [LARGE SCALE GENOMIC DNA]</scope>
    <source>
        <strain evidence="3 4">LMG 29519</strain>
    </source>
</reference>
<dbReference type="Proteomes" id="UP000429229">
    <property type="component" value="Unassembled WGS sequence"/>
</dbReference>
<evidence type="ECO:0000256" key="1">
    <source>
        <dbReference type="SAM" id="Phobius"/>
    </source>
</evidence>
<protein>
    <recommendedName>
        <fullName evidence="2">Anti-sigma K factor RskA C-terminal domain-containing protein</fullName>
    </recommendedName>
</protein>
<proteinExistence type="predicted"/>
<evidence type="ECO:0000313" key="3">
    <source>
        <dbReference type="EMBL" id="MXP08863.1"/>
    </source>
</evidence>
<feature type="domain" description="Anti-sigma K factor RskA C-terminal" evidence="2">
    <location>
        <begin position="103"/>
        <end position="234"/>
    </location>
</feature>
<keyword evidence="1" id="KW-1133">Transmembrane helix</keyword>
<dbReference type="GO" id="GO:0005886">
    <property type="term" value="C:plasma membrane"/>
    <property type="evidence" value="ECO:0007669"/>
    <property type="project" value="InterPro"/>
</dbReference>